<evidence type="ECO:0000313" key="5">
    <source>
        <dbReference type="Proteomes" id="UP001419268"/>
    </source>
</evidence>
<dbReference type="GO" id="GO:0035251">
    <property type="term" value="F:UDP-glucosyltransferase activity"/>
    <property type="evidence" value="ECO:0007669"/>
    <property type="project" value="TreeGrafter"/>
</dbReference>
<accession>A0AAP0L8J0</accession>
<dbReference type="Gene3D" id="3.40.50.2000">
    <property type="entry name" value="Glycogen Phosphorylase B"/>
    <property type="match status" value="2"/>
</dbReference>
<dbReference type="EMBL" id="JBBNAG010000001">
    <property type="protein sequence ID" value="KAK9165798.1"/>
    <property type="molecule type" value="Genomic_DNA"/>
</dbReference>
<keyword evidence="3" id="KW-0808">Transferase</keyword>
<comment type="caution">
    <text evidence="4">The sequence shown here is derived from an EMBL/GenBank/DDBJ whole genome shotgun (WGS) entry which is preliminary data.</text>
</comment>
<dbReference type="CDD" id="cd03784">
    <property type="entry name" value="GT1_Gtf-like"/>
    <property type="match status" value="1"/>
</dbReference>
<evidence type="ECO:0000256" key="2">
    <source>
        <dbReference type="ARBA" id="ARBA00022676"/>
    </source>
</evidence>
<dbReference type="AlphaFoldDB" id="A0AAP0L8J0"/>
<evidence type="ECO:0008006" key="6">
    <source>
        <dbReference type="Google" id="ProtNLM"/>
    </source>
</evidence>
<name>A0AAP0L8J0_9MAGN</name>
<dbReference type="SUPFAM" id="SSF53756">
    <property type="entry name" value="UDP-Glycosyltransferase/glycogen phosphorylase"/>
    <property type="match status" value="1"/>
</dbReference>
<dbReference type="FunFam" id="3.40.50.2000:FF:000047">
    <property type="entry name" value="Glycosyltransferase"/>
    <property type="match status" value="1"/>
</dbReference>
<keyword evidence="5" id="KW-1185">Reference proteome</keyword>
<dbReference type="PANTHER" id="PTHR48047:SF45">
    <property type="entry name" value="SCOPOLETIN GLUCOSYLTRANSFERASE-LIKE"/>
    <property type="match status" value="1"/>
</dbReference>
<dbReference type="Proteomes" id="UP001419268">
    <property type="component" value="Unassembled WGS sequence"/>
</dbReference>
<dbReference type="PANTHER" id="PTHR48047">
    <property type="entry name" value="GLYCOSYLTRANSFERASE"/>
    <property type="match status" value="1"/>
</dbReference>
<dbReference type="Pfam" id="PF00201">
    <property type="entry name" value="UDPGT"/>
    <property type="match status" value="1"/>
</dbReference>
<gene>
    <name evidence="4" type="ORF">Scep_000989</name>
</gene>
<dbReference type="FunFam" id="3.40.50.2000:FF:000071">
    <property type="entry name" value="Glycosyltransferase"/>
    <property type="match status" value="1"/>
</dbReference>
<organism evidence="4 5">
    <name type="scientific">Stephania cephalantha</name>
    <dbReference type="NCBI Taxonomy" id="152367"/>
    <lineage>
        <taxon>Eukaryota</taxon>
        <taxon>Viridiplantae</taxon>
        <taxon>Streptophyta</taxon>
        <taxon>Embryophyta</taxon>
        <taxon>Tracheophyta</taxon>
        <taxon>Spermatophyta</taxon>
        <taxon>Magnoliopsida</taxon>
        <taxon>Ranunculales</taxon>
        <taxon>Menispermaceae</taxon>
        <taxon>Menispermoideae</taxon>
        <taxon>Cissampelideae</taxon>
        <taxon>Stephania</taxon>
    </lineage>
</organism>
<sequence length="481" mass="54132">MATEVHQLHVFFFPFLARGHMIPTMDIARLFAARGAKSTIITTARNATGFTSTVDRERFSGHDINIKLIRFPSTEVGLPEGCESFHSLTTMEMLQAFLRAVSMLQTQIEELLVEYHPDCIVADMCFPGVSDIAAKLEIPHIIFHGWSYFALCAMDFTVTKDIPSDSESFVVLDLPDEINMKRSKFPPDYYLELVRQLRESELRSYGVLVNSYYALEPSYAEYYKNVAKRKSWHIGPVSLMCNKNTIDKAQRGERANIDEQYCLNWLDGKKPNSVLYVSFGSVALFSIPQLAEIAMALEASGVPFIWVIKSSKEDEERCRLPQGFEDRIEGKGLIVKGWAPQVLILDHPAVGGFMTHCGWNSIVEGVSAGVPFITWPLFADQFFNEELVTTVLRVGISLGFEVCWTSWPEEMVSLVKRESIEMAVNQLMCSGEEALVMRKRAEELGQRAKAAVENNGSSSLDFNALMEELMARKRPLKSSTA</sequence>
<reference evidence="4 5" key="1">
    <citation type="submission" date="2024-01" db="EMBL/GenBank/DDBJ databases">
        <title>Genome assemblies of Stephania.</title>
        <authorList>
            <person name="Yang L."/>
        </authorList>
    </citation>
    <scope>NUCLEOTIDE SEQUENCE [LARGE SCALE GENOMIC DNA]</scope>
    <source>
        <strain evidence="4">JXDWG</strain>
        <tissue evidence="4">Leaf</tissue>
    </source>
</reference>
<evidence type="ECO:0000313" key="4">
    <source>
        <dbReference type="EMBL" id="KAK9165798.1"/>
    </source>
</evidence>
<protein>
    <recommendedName>
        <fullName evidence="6">Glycosyltransferase</fullName>
    </recommendedName>
</protein>
<evidence type="ECO:0000256" key="3">
    <source>
        <dbReference type="ARBA" id="ARBA00022679"/>
    </source>
</evidence>
<proteinExistence type="inferred from homology"/>
<evidence type="ECO:0000256" key="1">
    <source>
        <dbReference type="ARBA" id="ARBA00009995"/>
    </source>
</evidence>
<comment type="similarity">
    <text evidence="1">Belongs to the UDP-glycosyltransferase family.</text>
</comment>
<keyword evidence="2" id="KW-0328">Glycosyltransferase</keyword>
<dbReference type="InterPro" id="IPR002213">
    <property type="entry name" value="UDP_glucos_trans"/>
</dbReference>